<keyword evidence="3" id="KW-0378">Hydrolase</keyword>
<keyword evidence="4" id="KW-1185">Reference proteome</keyword>
<accession>A0ABT5KPV5</accession>
<sequence>MTQDPKPLAAHLALAAALARTWGTSQALRAPEWQTAVPDEATAYAVQEALSEQLAWHPLPDATEASAGTPTRLPVRHWKSGGAARDAALSHAPLAPAGVRTSPADFQDLALRLLCVEAEIALRLGTPVTPAQAAALNPAEALQYVDAFAVSAELVASRWQESSSTPALLRQADCLTHGALALGPWQAITPGKLPDWSTLGCWIQRNEAPPVRAQGSHPLGTPAWLVPAWLRHLTRHGATVPAGTVVTTGAWLVVGGIQAGDTLHVGFEGLGEISLRI</sequence>
<dbReference type="Gene3D" id="3.90.850.10">
    <property type="entry name" value="Fumarylacetoacetase-like, C-terminal domain"/>
    <property type="match status" value="1"/>
</dbReference>
<dbReference type="Proteomes" id="UP001219862">
    <property type="component" value="Unassembled WGS sequence"/>
</dbReference>
<name>A0ABT5KPV5_9BURK</name>
<evidence type="ECO:0000313" key="3">
    <source>
        <dbReference type="EMBL" id="MDC8784949.1"/>
    </source>
</evidence>
<protein>
    <submittedName>
        <fullName evidence="3">Fumarylacetoacetate hydrolase family protein</fullName>
    </submittedName>
</protein>
<dbReference type="EMBL" id="JAQQXS010000005">
    <property type="protein sequence ID" value="MDC8784949.1"/>
    <property type="molecule type" value="Genomic_DNA"/>
</dbReference>
<dbReference type="GO" id="GO:0016787">
    <property type="term" value="F:hydrolase activity"/>
    <property type="evidence" value="ECO:0007669"/>
    <property type="project" value="UniProtKB-KW"/>
</dbReference>
<dbReference type="SUPFAM" id="SSF56529">
    <property type="entry name" value="FAH"/>
    <property type="match status" value="1"/>
</dbReference>
<evidence type="ECO:0000259" key="2">
    <source>
        <dbReference type="Pfam" id="PF01557"/>
    </source>
</evidence>
<evidence type="ECO:0000256" key="1">
    <source>
        <dbReference type="ARBA" id="ARBA00023239"/>
    </source>
</evidence>
<comment type="caution">
    <text evidence="3">The sequence shown here is derived from an EMBL/GenBank/DDBJ whole genome shotgun (WGS) entry which is preliminary data.</text>
</comment>
<keyword evidence="1" id="KW-0456">Lyase</keyword>
<evidence type="ECO:0000313" key="4">
    <source>
        <dbReference type="Proteomes" id="UP001219862"/>
    </source>
</evidence>
<organism evidence="3 4">
    <name type="scientific">Roseateles koreensis</name>
    <dbReference type="NCBI Taxonomy" id="2987526"/>
    <lineage>
        <taxon>Bacteria</taxon>
        <taxon>Pseudomonadati</taxon>
        <taxon>Pseudomonadota</taxon>
        <taxon>Betaproteobacteria</taxon>
        <taxon>Burkholderiales</taxon>
        <taxon>Sphaerotilaceae</taxon>
        <taxon>Roseateles</taxon>
    </lineage>
</organism>
<dbReference type="Pfam" id="PF01557">
    <property type="entry name" value="FAA_hydrolase"/>
    <property type="match status" value="1"/>
</dbReference>
<reference evidence="3 4" key="1">
    <citation type="submission" date="2022-10" db="EMBL/GenBank/DDBJ databases">
        <title>paucibacter sp. hw8 Genome sequencing.</title>
        <authorList>
            <person name="Park S."/>
        </authorList>
    </citation>
    <scope>NUCLEOTIDE SEQUENCE [LARGE SCALE GENOMIC DNA]</scope>
    <source>
        <strain evidence="4">hw8</strain>
    </source>
</reference>
<feature type="domain" description="Fumarylacetoacetase-like C-terminal" evidence="2">
    <location>
        <begin position="114"/>
        <end position="275"/>
    </location>
</feature>
<dbReference type="RefSeq" id="WP_273596069.1">
    <property type="nucleotide sequence ID" value="NZ_JAQQXS010000005.1"/>
</dbReference>
<dbReference type="InterPro" id="IPR050772">
    <property type="entry name" value="Hydratase-Decarb/MhpD_sf"/>
</dbReference>
<gene>
    <name evidence="3" type="ORF">PRZ01_07075</name>
</gene>
<dbReference type="InterPro" id="IPR036663">
    <property type="entry name" value="Fumarylacetoacetase_C_sf"/>
</dbReference>
<dbReference type="InterPro" id="IPR011234">
    <property type="entry name" value="Fumarylacetoacetase-like_C"/>
</dbReference>
<dbReference type="PANTHER" id="PTHR30143:SF0">
    <property type="entry name" value="2-KETO-4-PENTENOATE HYDRATASE"/>
    <property type="match status" value="1"/>
</dbReference>
<dbReference type="PANTHER" id="PTHR30143">
    <property type="entry name" value="ACID HYDRATASE"/>
    <property type="match status" value="1"/>
</dbReference>
<proteinExistence type="predicted"/>